<dbReference type="PANTHER" id="PTHR43344:SF15">
    <property type="entry name" value="PHOSPHOSERINE PHOSPHATASE SERB1"/>
    <property type="match status" value="1"/>
</dbReference>
<dbReference type="EMBL" id="OCST01000005">
    <property type="protein sequence ID" value="SOE72955.1"/>
    <property type="molecule type" value="Genomic_DNA"/>
</dbReference>
<keyword evidence="2" id="KW-0378">Hydrolase</keyword>
<dbReference type="InterPro" id="IPR006385">
    <property type="entry name" value="HAD_hydro_SerB1"/>
</dbReference>
<sequence>MSDAQPLPPSDRPIVAFFDVDNTLMKGASVYYVGREAFRRGIISWRDIALFGWHQFRFLAVGENQNHLATAKDRALGLVSGHTEAALIALAEEIYERDFAPKLWPETVELTREHLAKGHEVWLVTATPQLVAQVIADRLGLTGALGTKVQALDGVFTGALDGHVIHGDEKAAAAREVAANLDADLADCWAYSDSSNDIPLLSMVGNRVVVNPDAKLLAHAREKSWTVLPLKRSSIREARKLVKKQARFVKKRAR</sequence>
<dbReference type="InterPro" id="IPR023214">
    <property type="entry name" value="HAD_sf"/>
</dbReference>
<evidence type="ECO:0000313" key="2">
    <source>
        <dbReference type="EMBL" id="SOE72955.1"/>
    </source>
</evidence>
<dbReference type="RefSeq" id="WP_097061719.1">
    <property type="nucleotide sequence ID" value="NZ_BMLC01000004.1"/>
</dbReference>
<dbReference type="NCBIfam" id="TIGR01490">
    <property type="entry name" value="HAD-SF-IB-hyp1"/>
    <property type="match status" value="1"/>
</dbReference>
<organism evidence="2 3">
    <name type="scientific">Salinibacterium xinjiangense</name>
    <dbReference type="NCBI Taxonomy" id="386302"/>
    <lineage>
        <taxon>Bacteria</taxon>
        <taxon>Bacillati</taxon>
        <taxon>Actinomycetota</taxon>
        <taxon>Actinomycetes</taxon>
        <taxon>Micrococcales</taxon>
        <taxon>Microbacteriaceae</taxon>
        <taxon>Salinibacterium</taxon>
    </lineage>
</organism>
<dbReference type="OrthoDB" id="25607at2"/>
<dbReference type="SUPFAM" id="SSF56784">
    <property type="entry name" value="HAD-like"/>
    <property type="match status" value="1"/>
</dbReference>
<gene>
    <name evidence="2" type="ORF">SAMN06296378_2677</name>
</gene>
<dbReference type="PANTHER" id="PTHR43344">
    <property type="entry name" value="PHOSPHOSERINE PHOSPHATASE"/>
    <property type="match status" value="1"/>
</dbReference>
<evidence type="ECO:0000256" key="1">
    <source>
        <dbReference type="ARBA" id="ARBA00009184"/>
    </source>
</evidence>
<name>A0A2C9A1K1_9MICO</name>
<dbReference type="NCBIfam" id="TIGR01488">
    <property type="entry name" value="HAD-SF-IB"/>
    <property type="match status" value="1"/>
</dbReference>
<reference evidence="2 3" key="1">
    <citation type="submission" date="2017-09" db="EMBL/GenBank/DDBJ databases">
        <authorList>
            <person name="Ehlers B."/>
            <person name="Leendertz F.H."/>
        </authorList>
    </citation>
    <scope>NUCLEOTIDE SEQUENCE [LARGE SCALE GENOMIC DNA]</scope>
    <source>
        <strain evidence="2 3">CGMCC 1.05381</strain>
    </source>
</reference>
<dbReference type="AlphaFoldDB" id="A0A2C9A1K1"/>
<evidence type="ECO:0000313" key="3">
    <source>
        <dbReference type="Proteomes" id="UP000219440"/>
    </source>
</evidence>
<comment type="similarity">
    <text evidence="1">Belongs to the HAD-like hydrolase superfamily. SerB family.</text>
</comment>
<accession>A0A2C9A1K1</accession>
<dbReference type="InterPro" id="IPR050582">
    <property type="entry name" value="HAD-like_SerB"/>
</dbReference>
<protein>
    <submittedName>
        <fullName evidence="2">HAD-superfamily subfamily IB hydrolase, TIGR01490</fullName>
    </submittedName>
</protein>
<dbReference type="InterPro" id="IPR036412">
    <property type="entry name" value="HAD-like_sf"/>
</dbReference>
<dbReference type="Pfam" id="PF12710">
    <property type="entry name" value="HAD"/>
    <property type="match status" value="1"/>
</dbReference>
<dbReference type="Gene3D" id="1.20.1440.100">
    <property type="entry name" value="SG protein - dephosphorylation function"/>
    <property type="match status" value="1"/>
</dbReference>
<proteinExistence type="inferred from homology"/>
<dbReference type="GO" id="GO:0016787">
    <property type="term" value="F:hydrolase activity"/>
    <property type="evidence" value="ECO:0007669"/>
    <property type="project" value="UniProtKB-KW"/>
</dbReference>
<dbReference type="Gene3D" id="3.40.50.1000">
    <property type="entry name" value="HAD superfamily/HAD-like"/>
    <property type="match status" value="1"/>
</dbReference>
<keyword evidence="3" id="KW-1185">Reference proteome</keyword>
<dbReference type="CDD" id="cd02612">
    <property type="entry name" value="HAD_PGPPase"/>
    <property type="match status" value="1"/>
</dbReference>
<dbReference type="Proteomes" id="UP000219440">
    <property type="component" value="Unassembled WGS sequence"/>
</dbReference>